<gene>
    <name evidence="1" type="ORF">GRJ2_000499300</name>
</gene>
<evidence type="ECO:0000313" key="2">
    <source>
        <dbReference type="Proteomes" id="UP001623348"/>
    </source>
</evidence>
<sequence length="231" mass="26730">MTPYCVVQSSHWRDFDRIERWARVKLMKFNKAKYMQGPAHQKANCILACIKRSVTSRSKEVILPLYSALMRPYLQYCVQLWGPQYRKDMELLDLSDDYDEWFYYVKGMGFVLWYSTKQIPEEAKVCSPEVQGSELAVCPSRCPEDLELHHFMVTAAKAALELHIPHQPPPSPDENKVQHGTSPRWPLYHLEKEVIINAFQELPGLLMPCCVVPPADIRVVEVPHENQGLSM</sequence>
<evidence type="ECO:0000313" key="1">
    <source>
        <dbReference type="EMBL" id="GAB0180340.1"/>
    </source>
</evidence>
<name>A0ABC9W422_GRUJA</name>
<dbReference type="AlphaFoldDB" id="A0ABC9W422"/>
<dbReference type="EMBL" id="BAAFJT010000001">
    <property type="protein sequence ID" value="GAB0180340.1"/>
    <property type="molecule type" value="Genomic_DNA"/>
</dbReference>
<dbReference type="Proteomes" id="UP001623348">
    <property type="component" value="Unassembled WGS sequence"/>
</dbReference>
<proteinExistence type="predicted"/>
<organism evidence="1 2">
    <name type="scientific">Grus japonensis</name>
    <name type="common">Japanese crane</name>
    <name type="synonym">Red-crowned crane</name>
    <dbReference type="NCBI Taxonomy" id="30415"/>
    <lineage>
        <taxon>Eukaryota</taxon>
        <taxon>Metazoa</taxon>
        <taxon>Chordata</taxon>
        <taxon>Craniata</taxon>
        <taxon>Vertebrata</taxon>
        <taxon>Euteleostomi</taxon>
        <taxon>Archelosauria</taxon>
        <taxon>Archosauria</taxon>
        <taxon>Dinosauria</taxon>
        <taxon>Saurischia</taxon>
        <taxon>Theropoda</taxon>
        <taxon>Coelurosauria</taxon>
        <taxon>Aves</taxon>
        <taxon>Neognathae</taxon>
        <taxon>Neoaves</taxon>
        <taxon>Gruiformes</taxon>
        <taxon>Gruidae</taxon>
        <taxon>Grus</taxon>
    </lineage>
</organism>
<protein>
    <submittedName>
        <fullName evidence="1">Uncharacterized protein</fullName>
    </submittedName>
</protein>
<dbReference type="PANTHER" id="PTHR33332">
    <property type="entry name" value="REVERSE TRANSCRIPTASE DOMAIN-CONTAINING PROTEIN"/>
    <property type="match status" value="1"/>
</dbReference>
<reference evidence="1 2" key="1">
    <citation type="submission" date="2024-06" db="EMBL/GenBank/DDBJ databases">
        <title>The draft genome of Grus japonensis, version 3.</title>
        <authorList>
            <person name="Nabeshima K."/>
            <person name="Suzuki S."/>
            <person name="Onuma M."/>
        </authorList>
    </citation>
    <scope>NUCLEOTIDE SEQUENCE [LARGE SCALE GENOMIC DNA]</scope>
    <source>
        <strain evidence="1 2">451A</strain>
    </source>
</reference>
<accession>A0ABC9W422</accession>
<comment type="caution">
    <text evidence="1">The sequence shown here is derived from an EMBL/GenBank/DDBJ whole genome shotgun (WGS) entry which is preliminary data.</text>
</comment>
<keyword evidence="2" id="KW-1185">Reference proteome</keyword>